<keyword evidence="7" id="KW-0630">Potassium</keyword>
<feature type="transmembrane region" description="Helical" evidence="11">
    <location>
        <begin position="146"/>
        <end position="165"/>
    </location>
</feature>
<dbReference type="NCBIfam" id="TIGR00932">
    <property type="entry name" value="2a37"/>
    <property type="match status" value="1"/>
</dbReference>
<feature type="domain" description="RCK N-terminal" evidence="12">
    <location>
        <begin position="398"/>
        <end position="514"/>
    </location>
</feature>
<keyword evidence="9" id="KW-0406">Ion transport</keyword>
<dbReference type="InterPro" id="IPR038770">
    <property type="entry name" value="Na+/solute_symporter_sf"/>
</dbReference>
<dbReference type="Pfam" id="PF00999">
    <property type="entry name" value="Na_H_Exchanger"/>
    <property type="match status" value="1"/>
</dbReference>
<keyword evidence="5" id="KW-0633">Potassium transport</keyword>
<evidence type="ECO:0000256" key="1">
    <source>
        <dbReference type="ARBA" id="ARBA00004141"/>
    </source>
</evidence>
<evidence type="ECO:0000256" key="11">
    <source>
        <dbReference type="SAM" id="Phobius"/>
    </source>
</evidence>
<evidence type="ECO:0000256" key="4">
    <source>
        <dbReference type="ARBA" id="ARBA00022449"/>
    </source>
</evidence>
<comment type="subcellular location">
    <subcellularLocation>
        <location evidence="1">Membrane</location>
        <topology evidence="1">Multi-pass membrane protein</topology>
    </subcellularLocation>
</comment>
<keyword evidence="8 11" id="KW-1133">Transmembrane helix</keyword>
<dbReference type="Gene3D" id="1.20.1530.20">
    <property type="match status" value="1"/>
</dbReference>
<dbReference type="Proteomes" id="UP001302274">
    <property type="component" value="Unassembled WGS sequence"/>
</dbReference>
<feature type="transmembrane region" description="Helical" evidence="11">
    <location>
        <begin position="268"/>
        <end position="286"/>
    </location>
</feature>
<comment type="similarity">
    <text evidence="2">Belongs to the monovalent cation:proton antiporter 2 (CPA2) transporter (TC 2.A.37) family.</text>
</comment>
<feature type="transmembrane region" description="Helical" evidence="11">
    <location>
        <begin position="291"/>
        <end position="312"/>
    </location>
</feature>
<feature type="transmembrane region" description="Helical" evidence="11">
    <location>
        <begin position="324"/>
        <end position="346"/>
    </location>
</feature>
<dbReference type="SUPFAM" id="SSF51735">
    <property type="entry name" value="NAD(P)-binding Rossmann-fold domains"/>
    <property type="match status" value="1"/>
</dbReference>
<evidence type="ECO:0000313" key="13">
    <source>
        <dbReference type="EMBL" id="MEA9358537.1"/>
    </source>
</evidence>
<evidence type="ECO:0000256" key="2">
    <source>
        <dbReference type="ARBA" id="ARBA00005551"/>
    </source>
</evidence>
<feature type="transmembrane region" description="Helical" evidence="11">
    <location>
        <begin position="221"/>
        <end position="248"/>
    </location>
</feature>
<dbReference type="Gene3D" id="3.40.50.720">
    <property type="entry name" value="NAD(P)-binding Rossmann-like Domain"/>
    <property type="match status" value="1"/>
</dbReference>
<dbReference type="PANTHER" id="PTHR46157">
    <property type="entry name" value="K(+) EFFLUX ANTIPORTER 3, CHLOROPLASTIC"/>
    <property type="match status" value="1"/>
</dbReference>
<evidence type="ECO:0000256" key="5">
    <source>
        <dbReference type="ARBA" id="ARBA00022538"/>
    </source>
</evidence>
<keyword evidence="14" id="KW-1185">Reference proteome</keyword>
<organism evidence="13 14">
    <name type="scientific">Bacteriovorax antarcticus</name>
    <dbReference type="NCBI Taxonomy" id="3088717"/>
    <lineage>
        <taxon>Bacteria</taxon>
        <taxon>Pseudomonadati</taxon>
        <taxon>Bdellovibrionota</taxon>
        <taxon>Bacteriovoracia</taxon>
        <taxon>Bacteriovoracales</taxon>
        <taxon>Bacteriovoracaceae</taxon>
        <taxon>Bacteriovorax</taxon>
    </lineage>
</organism>
<dbReference type="Pfam" id="PF02254">
    <property type="entry name" value="TrkA_N"/>
    <property type="match status" value="1"/>
</dbReference>
<accession>A0ABU5VZQ3</accession>
<protein>
    <submittedName>
        <fullName evidence="13">Monovalent cation:proton antiporter-2 (CPA2) family protein</fullName>
    </submittedName>
</protein>
<dbReference type="EMBL" id="JAYGJQ010000003">
    <property type="protein sequence ID" value="MEA9358537.1"/>
    <property type="molecule type" value="Genomic_DNA"/>
</dbReference>
<evidence type="ECO:0000256" key="10">
    <source>
        <dbReference type="ARBA" id="ARBA00023136"/>
    </source>
</evidence>
<keyword evidence="4" id="KW-0050">Antiport</keyword>
<evidence type="ECO:0000313" key="14">
    <source>
        <dbReference type="Proteomes" id="UP001302274"/>
    </source>
</evidence>
<feature type="transmembrane region" description="Helical" evidence="11">
    <location>
        <begin position="177"/>
        <end position="200"/>
    </location>
</feature>
<feature type="transmembrane region" description="Helical" evidence="11">
    <location>
        <begin position="30"/>
        <end position="48"/>
    </location>
</feature>
<keyword evidence="10 11" id="KW-0472">Membrane</keyword>
<comment type="caution">
    <text evidence="13">The sequence shown here is derived from an EMBL/GenBank/DDBJ whole genome shotgun (WGS) entry which is preliminary data.</text>
</comment>
<reference evidence="13 14" key="1">
    <citation type="submission" date="2023-11" db="EMBL/GenBank/DDBJ databases">
        <title>A Novel Polar Bacteriovorax (B. antarcticus) Isolated from the Biocrust in Antarctica.</title>
        <authorList>
            <person name="Mun W."/>
            <person name="Choi S.Y."/>
            <person name="Mitchell R.J."/>
        </authorList>
    </citation>
    <scope>NUCLEOTIDE SEQUENCE [LARGE SCALE GENOMIC DNA]</scope>
    <source>
        <strain evidence="13 14">PP10</strain>
    </source>
</reference>
<dbReference type="InterPro" id="IPR036291">
    <property type="entry name" value="NAD(P)-bd_dom_sf"/>
</dbReference>
<feature type="transmembrane region" description="Helical" evidence="11">
    <location>
        <begin position="6"/>
        <end position="23"/>
    </location>
</feature>
<sequence length="590" mass="65036">MNSFINQALFFIASAVILVPIFHKLGLGSILGYLVAGIIVGPFGLSLIHETDMLKHFAELGVILLLFIIGLEIQPKKLWSMRRRLFGLGNLQIFLCSLIFMAIAKYFGVSTIPAAVIGFGLSLSSTAFALQTLTDKSQLDTEYGQSSFAVLLMQDLIAIPALAIIPTLSQDESAQGLSLNTLAMFIAIIIGLVLVSRFLIRPAFRIISATRIRELFTAITLVIVLGVASLMLSIGLSAALGTFIAGVLLADSEYRHELEADLGPFKNLLMGLFFIGVGMSVNLDLIISRPLLIIGLSIGYILLKMLLVYLSGRIFKLSRTNSKLMALTVGQGGEFAFVIFGIALTYQMADPDVLAILTVVISISMALSPILLLLNDKYEAVVCKEKANPTYDQIQNESPEVIIAGFGRFGQIFGRILRTQKIPFTAIDRDPNQIELVRKFGNKVYYGDASRLDIMEAAGVAKAKYFVIALDDVSDSVKTAQTLKEHFPHVKIYARSRNRGHTFDLMDQGVQHIKREVFDSSLNFTSDLLKDMGMDSDKVDDIIRKFAKHDVDFIAVQHKVRNDEKMFMSAYNQAQAQLAEVLSQDEKEGK</sequence>
<evidence type="ECO:0000256" key="3">
    <source>
        <dbReference type="ARBA" id="ARBA00022448"/>
    </source>
</evidence>
<proteinExistence type="inferred from homology"/>
<evidence type="ECO:0000259" key="12">
    <source>
        <dbReference type="PROSITE" id="PS51201"/>
    </source>
</evidence>
<keyword evidence="3" id="KW-0813">Transport</keyword>
<feature type="transmembrane region" description="Helical" evidence="11">
    <location>
        <begin position="85"/>
        <end position="108"/>
    </location>
</feature>
<name>A0ABU5VZQ3_9BACT</name>
<gene>
    <name evidence="13" type="ORF">SHI21_20035</name>
</gene>
<dbReference type="PROSITE" id="PS51201">
    <property type="entry name" value="RCK_N"/>
    <property type="match status" value="1"/>
</dbReference>
<evidence type="ECO:0000256" key="8">
    <source>
        <dbReference type="ARBA" id="ARBA00022989"/>
    </source>
</evidence>
<dbReference type="InterPro" id="IPR004771">
    <property type="entry name" value="K/H_exchanger"/>
</dbReference>
<evidence type="ECO:0000256" key="7">
    <source>
        <dbReference type="ARBA" id="ARBA00022958"/>
    </source>
</evidence>
<feature type="transmembrane region" description="Helical" evidence="11">
    <location>
        <begin position="54"/>
        <end position="73"/>
    </location>
</feature>
<keyword evidence="6 11" id="KW-0812">Transmembrane</keyword>
<dbReference type="InterPro" id="IPR006153">
    <property type="entry name" value="Cation/H_exchanger_TM"/>
</dbReference>
<dbReference type="InterPro" id="IPR003148">
    <property type="entry name" value="RCK_N"/>
</dbReference>
<feature type="transmembrane region" description="Helical" evidence="11">
    <location>
        <begin position="114"/>
        <end position="134"/>
    </location>
</feature>
<dbReference type="RefSeq" id="WP_323578990.1">
    <property type="nucleotide sequence ID" value="NZ_JAYGJQ010000003.1"/>
</dbReference>
<dbReference type="PANTHER" id="PTHR46157:SF4">
    <property type="entry name" value="K(+) EFFLUX ANTIPORTER 3, CHLOROPLASTIC"/>
    <property type="match status" value="1"/>
</dbReference>
<evidence type="ECO:0000256" key="6">
    <source>
        <dbReference type="ARBA" id="ARBA00022692"/>
    </source>
</evidence>
<evidence type="ECO:0000256" key="9">
    <source>
        <dbReference type="ARBA" id="ARBA00023065"/>
    </source>
</evidence>
<feature type="transmembrane region" description="Helical" evidence="11">
    <location>
        <begin position="353"/>
        <end position="374"/>
    </location>
</feature>